<dbReference type="GO" id="GO:0004650">
    <property type="term" value="F:polygalacturonase activity"/>
    <property type="evidence" value="ECO:0007669"/>
    <property type="project" value="InterPro"/>
</dbReference>
<dbReference type="EMBL" id="KV417906">
    <property type="protein sequence ID" value="KZP04613.1"/>
    <property type="molecule type" value="Genomic_DNA"/>
</dbReference>
<sequence>MQLSWLTVLSLLSSGVLPTLASTFSSGVSSPTQNAHNHKNRGGINVDLNISISTGCSPPDEPFWLEKIKHQGISAFNAEPDSYQVFRNVKDFGAKGDGWTDDTAAINLAMSFGGRCGDGPASCNSSTLTPAIVYFPQGKYVVSSPIIAYYYTQIIGDAKKLPTLIASPSFAGLAVIDGDPYLPGGVNWYVNQDNFFRSVRNIVIDLRLMSPTANATGLHWQVSQATSLINVVVEMSTEPGNYHRGLFMENGSGGFMGDLVFNGGMYGIMVGNQQFTVRNITVNNASTAIYSTFTWGWTYQDVTINDCDIGFDLLTGGLTAATQTVGGEAIIDAVVSRTPIFIRSSNSSNGTLAGSLVLNNIKLIDVPIAVGVVGGDVVLRGGSKVIAAWAQGNVYHGTSGDAKFTQGRIVDFDKPLSLLDAHGKIFGKSHPQYEHHDVSQFVSVRSHGAKSDGKTDDTAAIRSILTKYACDKIIFFDAGTYIITDTITIPAGARIVGEAWSTIMASGKKFEDQANPRVAVRVGEHGSYGFAEITDMLFSTRGPAAGAIMVEWNVHEPSSHQGAAGMWDTHFRIGGADGTDLGASECPVGNLNTSCAGAFLALHLTAGSSAYLEGTWVWTADHDLDGDGVSQISVFSGRGILSQSNGPVWMIGAASEHHSLYQFNLVGAKDHYMGTVQSETPYYQPIPAPPTPFSTNASFHDPTFNNGTNAAWALNVVESLDIIVYGAGFYSFFQNYTQTCLANETCQDQIVNIDCKSSVSIYSLTTVGTTYQLSVDQKGVINQSQDVNGFASTATVWTP</sequence>
<evidence type="ECO:0000259" key="2">
    <source>
        <dbReference type="Pfam" id="PF12708"/>
    </source>
</evidence>
<reference evidence="3 4" key="1">
    <citation type="journal article" date="2016" name="Mol. Biol. Evol.">
        <title>Comparative Genomics of Early-Diverging Mushroom-Forming Fungi Provides Insights into the Origins of Lignocellulose Decay Capabilities.</title>
        <authorList>
            <person name="Nagy L.G."/>
            <person name="Riley R."/>
            <person name="Tritt A."/>
            <person name="Adam C."/>
            <person name="Daum C."/>
            <person name="Floudas D."/>
            <person name="Sun H."/>
            <person name="Yadav J.S."/>
            <person name="Pangilinan J."/>
            <person name="Larsson K.H."/>
            <person name="Matsuura K."/>
            <person name="Barry K."/>
            <person name="Labutti K."/>
            <person name="Kuo R."/>
            <person name="Ohm R.A."/>
            <person name="Bhattacharya S.S."/>
            <person name="Shirouzu T."/>
            <person name="Yoshinaga Y."/>
            <person name="Martin F.M."/>
            <person name="Grigoriev I.V."/>
            <person name="Hibbett D.S."/>
        </authorList>
    </citation>
    <scope>NUCLEOTIDE SEQUENCE [LARGE SCALE GENOMIC DNA]</scope>
    <source>
        <strain evidence="3 4">CBS 109695</strain>
    </source>
</reference>
<dbReference type="PANTHER" id="PTHR33928:SF2">
    <property type="entry name" value="PECTATE LYASE SUPERFAMILY PROTEIN DOMAIN-CONTAINING PROTEIN-RELATED"/>
    <property type="match status" value="1"/>
</dbReference>
<dbReference type="AlphaFoldDB" id="A0A167V3X1"/>
<dbReference type="InterPro" id="IPR024535">
    <property type="entry name" value="RHGA/B-epi-like_pectate_lyase"/>
</dbReference>
<dbReference type="InterPro" id="IPR011050">
    <property type="entry name" value="Pectin_lyase_fold/virulence"/>
</dbReference>
<feature type="chain" id="PRO_5007893290" evidence="1">
    <location>
        <begin position="22"/>
        <end position="799"/>
    </location>
</feature>
<evidence type="ECO:0000256" key="1">
    <source>
        <dbReference type="SAM" id="SignalP"/>
    </source>
</evidence>
<dbReference type="OrthoDB" id="1046782at2759"/>
<evidence type="ECO:0000313" key="3">
    <source>
        <dbReference type="EMBL" id="KZP04613.1"/>
    </source>
</evidence>
<dbReference type="InterPro" id="IPR012334">
    <property type="entry name" value="Pectin_lyas_fold"/>
</dbReference>
<gene>
    <name evidence="3" type="ORF">FIBSPDRAFT_843762</name>
</gene>
<dbReference type="FunFam" id="2.160.20.10:FF:000049">
    <property type="entry name" value="Putative exo-beta-1,3-glucanase"/>
    <property type="match status" value="1"/>
</dbReference>
<feature type="domain" description="Rhamnogalacturonase A/B/Epimerase-like pectate lyase" evidence="2">
    <location>
        <begin position="441"/>
        <end position="507"/>
    </location>
</feature>
<dbReference type="InterPro" id="IPR039279">
    <property type="entry name" value="QRT3-like"/>
</dbReference>
<dbReference type="SUPFAM" id="SSF51126">
    <property type="entry name" value="Pectin lyase-like"/>
    <property type="match status" value="2"/>
</dbReference>
<keyword evidence="3" id="KW-0378">Hydrolase</keyword>
<accession>A0A167V3X1</accession>
<dbReference type="STRING" id="436010.A0A167V3X1"/>
<evidence type="ECO:0000313" key="4">
    <source>
        <dbReference type="Proteomes" id="UP000076532"/>
    </source>
</evidence>
<organism evidence="3 4">
    <name type="scientific">Athelia psychrophila</name>
    <dbReference type="NCBI Taxonomy" id="1759441"/>
    <lineage>
        <taxon>Eukaryota</taxon>
        <taxon>Fungi</taxon>
        <taxon>Dikarya</taxon>
        <taxon>Basidiomycota</taxon>
        <taxon>Agaricomycotina</taxon>
        <taxon>Agaricomycetes</taxon>
        <taxon>Agaricomycetidae</taxon>
        <taxon>Atheliales</taxon>
        <taxon>Atheliaceae</taxon>
        <taxon>Athelia</taxon>
    </lineage>
</organism>
<feature type="domain" description="Rhamnogalacturonase A/B/Epimerase-like pectate lyase" evidence="2">
    <location>
        <begin position="86"/>
        <end position="312"/>
    </location>
</feature>
<proteinExistence type="predicted"/>
<dbReference type="Pfam" id="PF12708">
    <property type="entry name" value="Pect-lyase_RHGA_epim"/>
    <property type="match status" value="2"/>
</dbReference>
<dbReference type="CDD" id="cd23668">
    <property type="entry name" value="GH55_beta13glucanase-like"/>
    <property type="match status" value="1"/>
</dbReference>
<dbReference type="Gene3D" id="2.160.20.10">
    <property type="entry name" value="Single-stranded right-handed beta-helix, Pectin lyase-like"/>
    <property type="match status" value="2"/>
</dbReference>
<protein>
    <submittedName>
        <fullName evidence="3">Glycoside hydrolase family 55 protein</fullName>
    </submittedName>
</protein>
<dbReference type="Proteomes" id="UP000076532">
    <property type="component" value="Unassembled WGS sequence"/>
</dbReference>
<feature type="signal peptide" evidence="1">
    <location>
        <begin position="1"/>
        <end position="21"/>
    </location>
</feature>
<keyword evidence="1" id="KW-0732">Signal</keyword>
<dbReference type="PANTHER" id="PTHR33928">
    <property type="entry name" value="POLYGALACTURONASE QRT3"/>
    <property type="match status" value="1"/>
</dbReference>
<keyword evidence="4" id="KW-1185">Reference proteome</keyword>
<name>A0A167V3X1_9AGAM</name>